<reference evidence="3 4" key="1">
    <citation type="journal article" date="1999" name="Nature">
        <title>Sequence and analysis of chromosome 4 of the plant Arabidopsis thaliana.</title>
        <authorList>
            <consortium name="EU"/>
            <consortium name="CSHL and WU Arabidopsis Sequencing Project"/>
            <person name="Mayer K."/>
            <person name="Schuller C."/>
            <person name="Wambutt R."/>
            <person name="Murphy G."/>
            <person name="Volckaert G."/>
            <person name="Pohl T."/>
            <person name="Dusterhoft A."/>
            <person name="Stiekema W."/>
            <person name="Entian K.D."/>
            <person name="Terryn N."/>
            <person name="Harris B."/>
            <person name="Ansorge W."/>
            <person name="Brandt P."/>
            <person name="Grivell L."/>
            <person name="Rieger M."/>
            <person name="Weichselgartner M."/>
            <person name="de Simone V."/>
            <person name="Obermaier B."/>
            <person name="Mache R."/>
            <person name="Muller M."/>
            <person name="Kreis M."/>
            <person name="Delseny M."/>
            <person name="Puigdomenech P."/>
            <person name="Watson M."/>
            <person name="Schmidtheini T."/>
            <person name="Reichert B."/>
            <person name="Portatelle D."/>
            <person name="Perez-Alonso M."/>
            <person name="Boutry M."/>
            <person name="Bancroft I."/>
            <person name="Vos P."/>
            <person name="Hoheisel J."/>
            <person name="Zimmermann W."/>
            <person name="Wedler H."/>
            <person name="Ridley P."/>
            <person name="Langham S.A."/>
            <person name="McCullagh B."/>
            <person name="Bilham L."/>
            <person name="Robben J."/>
            <person name="Van der Schueren J."/>
            <person name="Grymonprez B."/>
            <person name="Chuang Y.J."/>
            <person name="Vandenbussche F."/>
            <person name="Braeken M."/>
            <person name="Weltjens I."/>
            <person name="Voet M."/>
            <person name="Bastiaens I."/>
            <person name="Aert R."/>
            <person name="Defoor E."/>
            <person name="Weitzenegger T."/>
            <person name="Bothe G."/>
            <person name="Ramsperger U."/>
            <person name="Hilbert H."/>
            <person name="Braun M."/>
            <person name="Holzer E."/>
            <person name="Brandt A."/>
            <person name="Peters S."/>
            <person name="van Staveren M."/>
            <person name="Dirske W."/>
            <person name="Mooijman P."/>
            <person name="Klein Lankhorst R."/>
            <person name="Rose M."/>
            <person name="Hauf J."/>
            <person name="Kotter P."/>
            <person name="Berneiser S."/>
            <person name="Hempel S."/>
            <person name="Feldpausch M."/>
            <person name="Lamberth S."/>
            <person name="Van den Daele H."/>
            <person name="De Keyser A."/>
            <person name="Buysshaert C."/>
            <person name="Gielen J."/>
            <person name="Villarroel R."/>
            <person name="De Clercq R."/>
            <person name="Van Montagu M."/>
            <person name="Rogers J."/>
            <person name="Cronin A."/>
            <person name="Quail M."/>
            <person name="Bray-Allen S."/>
            <person name="Clark L."/>
            <person name="Doggett J."/>
            <person name="Hall S."/>
            <person name="Kay M."/>
            <person name="Lennard N."/>
            <person name="McLay K."/>
            <person name="Mayes R."/>
            <person name="Pettett A."/>
            <person name="Rajandream M.A."/>
            <person name="Lyne M."/>
            <person name="Benes V."/>
            <person name="Rechmann S."/>
            <person name="Borkova D."/>
            <person name="Blocker H."/>
            <person name="Scharfe M."/>
            <person name="Grimm M."/>
            <person name="Lohnert T.H."/>
            <person name="Dose S."/>
            <person name="de Haan M."/>
            <person name="Maarse A."/>
            <person name="Schafer M."/>
            <person name="Muller-Auer S."/>
            <person name="Gabel C."/>
            <person name="Fuchs M."/>
            <person name="Fartmann B."/>
            <person name="Granderath K."/>
            <person name="Dauner D."/>
            <person name="Herzl A."/>
            <person name="Neumann S."/>
            <person name="Argiriou A."/>
            <person name="Vitale D."/>
            <person name="Liguori R."/>
            <person name="Piravandi E."/>
            <person name="Massenet O."/>
            <person name="Quigley F."/>
            <person name="Clabauld G."/>
            <person name="Mundlein A."/>
            <person name="Felber R."/>
            <person name="Schnabl S."/>
            <person name="Hiller R."/>
            <person name="Schmidt W."/>
            <person name="Lecharny A."/>
            <person name="Aubourg S."/>
            <person name="Chefdor F."/>
            <person name="Cooke R."/>
            <person name="Berger C."/>
            <person name="Montfort A."/>
            <person name="Casacuberta E."/>
            <person name="Gibbons T."/>
            <person name="Weber N."/>
            <person name="Vandenbol M."/>
            <person name="Bargues M."/>
            <person name="Terol J."/>
            <person name="Torres A."/>
            <person name="Perez-Perez A."/>
            <person name="Purnelle B."/>
            <person name="Bent E."/>
            <person name="Johnson S."/>
            <person name="Tacon D."/>
            <person name="Jesse T."/>
            <person name="Heijnen L."/>
            <person name="Schwarz S."/>
            <person name="Scholler P."/>
            <person name="Heber S."/>
            <person name="Francs P."/>
            <person name="Bielke C."/>
            <person name="Frishman D."/>
            <person name="Haase D."/>
            <person name="Lemcke K."/>
            <person name="Mewes H.W."/>
            <person name="Stocker S."/>
            <person name="Zaccaria P."/>
            <person name="Bevan M."/>
            <person name="Wilson R.K."/>
            <person name="de la Bastide M."/>
            <person name="Habermann K."/>
            <person name="Parnell L."/>
            <person name="Dedhia N."/>
            <person name="Gnoj L."/>
            <person name="Schutz K."/>
            <person name="Huang E."/>
            <person name="Spiegel L."/>
            <person name="Sehkon M."/>
            <person name="Murray J."/>
            <person name="Sheet P."/>
            <person name="Cordes M."/>
            <person name="Abu-Threideh J."/>
            <person name="Stoneking T."/>
            <person name="Kalicki J."/>
            <person name="Graves T."/>
            <person name="Harmon G."/>
            <person name="Edwards J."/>
            <person name="Latreille P."/>
            <person name="Courtney L."/>
            <person name="Cloud J."/>
            <person name="Abbott A."/>
            <person name="Scott K."/>
            <person name="Johnson D."/>
            <person name="Minx P."/>
            <person name="Bentley D."/>
            <person name="Fulton B."/>
            <person name="Miller N."/>
            <person name="Greco T."/>
            <person name="Kemp K."/>
            <person name="Kramer J."/>
            <person name="Fulton L."/>
            <person name="Mardis E."/>
            <person name="Dante M."/>
            <person name="Pepin K."/>
            <person name="Hillier L."/>
            <person name="Nelson J."/>
            <person name="Spieth J."/>
            <person name="Ryan E."/>
            <person name="Andrews S."/>
            <person name="Geisel C."/>
            <person name="Layman D."/>
            <person name="Du H."/>
            <person name="Ali J."/>
            <person name="Berghoff A."/>
            <person name="Jones K."/>
            <person name="Drone K."/>
            <person name="Cotton M."/>
            <person name="Joshu C."/>
            <person name="Antonoiu B."/>
            <person name="Zidanic M."/>
            <person name="Strong C."/>
            <person name="Sun H."/>
            <person name="Lamar B."/>
            <person name="Yordan C."/>
            <person name="Ma P."/>
            <person name="Zhong J."/>
            <person name="Preston R."/>
            <person name="Vil D."/>
            <person name="Shekher M."/>
            <person name="Matero A."/>
            <person name="Shah R."/>
            <person name="Swaby I.K."/>
            <person name="O'Shaughnessy A."/>
            <person name="Rodriguez M."/>
            <person name="Hoffmann J."/>
            <person name="Till S."/>
            <person name="Granat S."/>
            <person name="Shohdy N."/>
            <person name="Hasegawa A."/>
            <person name="Hameed A."/>
            <person name="Lodhi M."/>
            <person name="Johnson A."/>
            <person name="Chen E."/>
            <person name="Marra M."/>
            <person name="Martienssen R."/>
            <person name="McCombie W.R."/>
        </authorList>
    </citation>
    <scope>NUCLEOTIDE SEQUENCE [LARGE SCALE GENOMIC DNA]</scope>
    <source>
        <strain evidence="4">cv. Columbia</strain>
    </source>
</reference>
<gene>
    <name evidence="2 3" type="ordered locus">At4g08874</name>
</gene>
<evidence type="ECO:0000256" key="1">
    <source>
        <dbReference type="SAM" id="Phobius"/>
    </source>
</evidence>
<dbReference type="EMBL" id="CP002687">
    <property type="protein sequence ID" value="AEE82689.1"/>
    <property type="molecule type" value="Genomic_DNA"/>
</dbReference>
<evidence type="ECO:0000313" key="2">
    <source>
        <dbReference type="Araport" id="AT4G08874"/>
    </source>
</evidence>
<dbReference type="GeneID" id="826462"/>
<evidence type="ECO:0000313" key="3">
    <source>
        <dbReference type="EMBL" id="AEE82689.1"/>
    </source>
</evidence>
<dbReference type="TAIR" id="AT4G08874"/>
<reference evidence="4" key="2">
    <citation type="journal article" date="2017" name="Plant J.">
        <title>Araport11: a complete reannotation of the Arabidopsis thaliana reference genome.</title>
        <authorList>
            <person name="Cheng C.Y."/>
            <person name="Krishnakumar V."/>
            <person name="Chan A.P."/>
            <person name="Thibaud-Nissen F."/>
            <person name="Schobel S."/>
            <person name="Town C.D."/>
        </authorList>
    </citation>
    <scope>GENOME REANNOTATION</scope>
    <source>
        <strain evidence="4">cv. Columbia</strain>
    </source>
</reference>
<dbReference type="SMR" id="Q3EA64"/>
<feature type="transmembrane region" description="Helical" evidence="1">
    <location>
        <begin position="116"/>
        <end position="135"/>
    </location>
</feature>
<dbReference type="Proteomes" id="UP000006548">
    <property type="component" value="Chromosome 4"/>
</dbReference>
<keyword evidence="1" id="KW-1133">Transmembrane helix</keyword>
<accession>Q3EA64</accession>
<dbReference type="AlphaFoldDB" id="Q3EA64"/>
<dbReference type="HOGENOM" id="CLU_1799097_0_0_1"/>
<evidence type="ECO:0000313" key="4">
    <source>
        <dbReference type="Proteomes" id="UP000006548"/>
    </source>
</evidence>
<proteinExistence type="predicted"/>
<keyword evidence="4" id="KW-1185">Reference proteome</keyword>
<keyword evidence="1 3" id="KW-0812">Transmembrane</keyword>
<protein>
    <submittedName>
        <fullName evidence="3">Transmembrane protein</fullName>
    </submittedName>
</protein>
<dbReference type="RefSeq" id="NP_680666.1">
    <property type="nucleotide sequence ID" value="NM_148300.1"/>
</dbReference>
<dbReference type="Araport" id="AT4G08874"/>
<sequence length="144" mass="16304">MIDYSRKTSGFKSRTALLLDLKGPRRPRSSIVESTSAPPFSFMERNRSNLLVAAGLAPARHEAKNPFLTPQNLLIMAIYEIPESFVEVSLTHPSLACDMLLVSLCFRDSRDLSFKLFVCLIHLLYVCKIMLQNFVSYVPLFGFD</sequence>
<keyword evidence="1" id="KW-0472">Membrane</keyword>
<name>Q3EA64_ARATH</name>
<dbReference type="ExpressionAtlas" id="Q3EA64">
    <property type="expression patterns" value="baseline and differential"/>
</dbReference>
<dbReference type="PhylomeDB" id="Q3EA64"/>
<organism evidence="3 4">
    <name type="scientific">Arabidopsis thaliana</name>
    <name type="common">Mouse-ear cress</name>
    <dbReference type="NCBI Taxonomy" id="3702"/>
    <lineage>
        <taxon>Eukaryota</taxon>
        <taxon>Viridiplantae</taxon>
        <taxon>Streptophyta</taxon>
        <taxon>Embryophyta</taxon>
        <taxon>Tracheophyta</taxon>
        <taxon>Spermatophyta</taxon>
        <taxon>Magnoliopsida</taxon>
        <taxon>eudicotyledons</taxon>
        <taxon>Gunneridae</taxon>
        <taxon>Pentapetalae</taxon>
        <taxon>rosids</taxon>
        <taxon>malvids</taxon>
        <taxon>Brassicales</taxon>
        <taxon>Brassicaceae</taxon>
        <taxon>Camelineae</taxon>
        <taxon>Arabidopsis</taxon>
    </lineage>
</organism>